<protein>
    <recommendedName>
        <fullName evidence="3">legumain</fullName>
        <ecNumber evidence="3">3.4.22.34</ecNumber>
    </recommendedName>
</protein>
<dbReference type="GO" id="GO:0006624">
    <property type="term" value="P:vacuolar protein processing"/>
    <property type="evidence" value="ECO:0007669"/>
    <property type="project" value="TreeGrafter"/>
</dbReference>
<name>A0A7R9M704_9ACAR</name>
<evidence type="ECO:0000256" key="5">
    <source>
        <dbReference type="ARBA" id="ARBA00022729"/>
    </source>
</evidence>
<keyword evidence="7" id="KW-0788">Thiol protease</keyword>
<comment type="similarity">
    <text evidence="2">Belongs to the peptidase C13 family.</text>
</comment>
<keyword evidence="11" id="KW-1185">Reference proteome</keyword>
<dbReference type="Proteomes" id="UP000728032">
    <property type="component" value="Unassembled WGS sequence"/>
</dbReference>
<dbReference type="GO" id="GO:0004197">
    <property type="term" value="F:cysteine-type endopeptidase activity"/>
    <property type="evidence" value="ECO:0007669"/>
    <property type="project" value="UniProtKB-EC"/>
</dbReference>
<feature type="active site" evidence="8">
    <location>
        <position position="149"/>
    </location>
</feature>
<dbReference type="InterPro" id="IPR046427">
    <property type="entry name" value="Legumain_prodom_sf"/>
</dbReference>
<dbReference type="PRINTS" id="PR00776">
    <property type="entry name" value="HEMOGLOBNASE"/>
</dbReference>
<dbReference type="EMBL" id="OC921638">
    <property type="protein sequence ID" value="CAD7653570.1"/>
    <property type="molecule type" value="Genomic_DNA"/>
</dbReference>
<proteinExistence type="inferred from homology"/>
<dbReference type="EMBL" id="CAJPVJ010006813">
    <property type="protein sequence ID" value="CAG2170757.1"/>
    <property type="molecule type" value="Genomic_DNA"/>
</dbReference>
<dbReference type="AlphaFoldDB" id="A0A7R9M704"/>
<evidence type="ECO:0000256" key="4">
    <source>
        <dbReference type="ARBA" id="ARBA00022670"/>
    </source>
</evidence>
<dbReference type="Gene3D" id="3.40.50.1460">
    <property type="match status" value="1"/>
</dbReference>
<keyword evidence="5 9" id="KW-0732">Signal</keyword>
<organism evidence="10">
    <name type="scientific">Oppiella nova</name>
    <dbReference type="NCBI Taxonomy" id="334625"/>
    <lineage>
        <taxon>Eukaryota</taxon>
        <taxon>Metazoa</taxon>
        <taxon>Ecdysozoa</taxon>
        <taxon>Arthropoda</taxon>
        <taxon>Chelicerata</taxon>
        <taxon>Arachnida</taxon>
        <taxon>Acari</taxon>
        <taxon>Acariformes</taxon>
        <taxon>Sarcoptiformes</taxon>
        <taxon>Oribatida</taxon>
        <taxon>Brachypylina</taxon>
        <taxon>Oppioidea</taxon>
        <taxon>Oppiidae</taxon>
        <taxon>Oppiella</taxon>
    </lineage>
</organism>
<evidence type="ECO:0000256" key="9">
    <source>
        <dbReference type="SAM" id="SignalP"/>
    </source>
</evidence>
<dbReference type="EC" id="3.4.22.34" evidence="3"/>
<reference evidence="10" key="1">
    <citation type="submission" date="2020-11" db="EMBL/GenBank/DDBJ databases">
        <authorList>
            <person name="Tran Van P."/>
        </authorList>
    </citation>
    <scope>NUCLEOTIDE SEQUENCE</scope>
</reference>
<dbReference type="FunFam" id="3.40.50.1460:FF:000006">
    <property type="entry name" value="Legumain"/>
    <property type="match status" value="1"/>
</dbReference>
<accession>A0A7R9M704</accession>
<evidence type="ECO:0000256" key="6">
    <source>
        <dbReference type="ARBA" id="ARBA00022801"/>
    </source>
</evidence>
<dbReference type="InterPro" id="IPR001096">
    <property type="entry name" value="Peptidase_C13"/>
</dbReference>
<dbReference type="InterPro" id="IPR048501">
    <property type="entry name" value="Legum_prodom"/>
</dbReference>
<sequence length="445" mass="49603">MKVSVIFCLLFVAAAHAVPFLQKLSEPTEGKTWVVLVAGSNGWYNYRHQADVYHAYQVVINHGIPAENVIVLHYDDMANSVNNPVKGTVIYEEGGDDVYHGVPKDFVGKEVTPENFLAVLRGDETLAKAGKRVVNSGPNDRIFAFFADHGAPGYVSFPHSVLHATDLNKELIQMHKDKRYSTLVFYLSACESGTMFEKLLPADINAFAITATNTVESGWACNHEPKKYKTYLAGWFAVNWLNNTVTNDPNKETLEEQYEYIKIHNNFTMDGGNYSQHAQQYGDLTLANKDHIGQYQGGKKVFANSVARPVTGFSPSRDVPINILKHQIESANDADEKQKYVAELNALLAGRQMLDKQIVQYVNSIADIPGVDVNVVLNEKLELNNFAGYRQFVDTFHEHCYNLGQNTYALGKMHAFVNIAEQLTESSAANLAVDRLRQFCAANVA</sequence>
<evidence type="ECO:0000256" key="7">
    <source>
        <dbReference type="ARBA" id="ARBA00022807"/>
    </source>
</evidence>
<dbReference type="PANTHER" id="PTHR12000:SF42">
    <property type="entry name" value="LEGUMAIN"/>
    <property type="match status" value="1"/>
</dbReference>
<feature type="non-terminal residue" evidence="10">
    <location>
        <position position="1"/>
    </location>
</feature>
<dbReference type="OrthoDB" id="6500438at2759"/>
<evidence type="ECO:0000256" key="2">
    <source>
        <dbReference type="ARBA" id="ARBA00009941"/>
    </source>
</evidence>
<evidence type="ECO:0000256" key="8">
    <source>
        <dbReference type="PIRSR" id="PIRSR019663-1"/>
    </source>
</evidence>
<dbReference type="GO" id="GO:0005773">
    <property type="term" value="C:vacuole"/>
    <property type="evidence" value="ECO:0007669"/>
    <property type="project" value="GOC"/>
</dbReference>
<dbReference type="Gene3D" id="1.10.132.130">
    <property type="match status" value="1"/>
</dbReference>
<dbReference type="PIRSF" id="PIRSF019663">
    <property type="entry name" value="Legumain"/>
    <property type="match status" value="1"/>
</dbReference>
<evidence type="ECO:0000313" key="10">
    <source>
        <dbReference type="EMBL" id="CAD7653570.1"/>
    </source>
</evidence>
<evidence type="ECO:0000313" key="11">
    <source>
        <dbReference type="Proteomes" id="UP000728032"/>
    </source>
</evidence>
<feature type="chain" id="PRO_5036403605" description="legumain" evidence="9">
    <location>
        <begin position="18"/>
        <end position="445"/>
    </location>
</feature>
<keyword evidence="4" id="KW-0645">Protease</keyword>
<gene>
    <name evidence="10" type="ORF">ONB1V03_LOCUS10223</name>
</gene>
<keyword evidence="6" id="KW-0378">Hydrolase</keyword>
<dbReference type="PANTHER" id="PTHR12000">
    <property type="entry name" value="HEMOGLOBINASE FAMILY MEMBER"/>
    <property type="match status" value="1"/>
</dbReference>
<feature type="signal peptide" evidence="9">
    <location>
        <begin position="1"/>
        <end position="17"/>
    </location>
</feature>
<comment type="catalytic activity">
    <reaction evidence="1">
        <text>Hydrolysis of proteins and small molecule substrates at -Asn-|-Xaa- bonds.</text>
        <dbReference type="EC" id="3.4.22.34"/>
    </reaction>
</comment>
<feature type="active site" description="Nucleophile" evidence="8">
    <location>
        <position position="190"/>
    </location>
</feature>
<evidence type="ECO:0000256" key="3">
    <source>
        <dbReference type="ARBA" id="ARBA00012628"/>
    </source>
</evidence>
<dbReference type="CDD" id="cd21115">
    <property type="entry name" value="legumain_C"/>
    <property type="match status" value="1"/>
</dbReference>
<dbReference type="GO" id="GO:0051603">
    <property type="term" value="P:proteolysis involved in protein catabolic process"/>
    <property type="evidence" value="ECO:0007669"/>
    <property type="project" value="TreeGrafter"/>
</dbReference>
<evidence type="ECO:0000256" key="1">
    <source>
        <dbReference type="ARBA" id="ARBA00000810"/>
    </source>
</evidence>
<dbReference type="Pfam" id="PF01650">
    <property type="entry name" value="Peptidase_C13"/>
    <property type="match status" value="1"/>
</dbReference>